<proteinExistence type="predicted"/>
<evidence type="ECO:0000313" key="2">
    <source>
        <dbReference type="EMBL" id="KAJ7710859.1"/>
    </source>
</evidence>
<gene>
    <name evidence="2" type="ORF">B0H17DRAFT_1190539</name>
</gene>
<sequence length="304" mass="33136">MSAASFNALAVLENPRVIPKTKTVVFDAQVYLGSAEPALIVSLRYFNANNQNFPDVAAYNVDVYLARSAPTVEVYSQELTPVYYHAFGDITRMIPLGSPENFDLCHPAAVHVCGPASNINKDDSTFEIHAEQHLFATKSPSSAFPVRCLFPDTNRWKKYKPVPGEVKCAAIEGLITGVERNADCTAEESPTKINLGTPACLKFTGFFGSQKTNAKPDEEPQSKKRKTADDRGIKDSEDKGEGRQPALQVTNLWTPAHIGTTGNKLADDAAKAATLLTPSPNTPVSLTTSKRRTNLLILDQWQAL</sequence>
<evidence type="ECO:0000256" key="1">
    <source>
        <dbReference type="SAM" id="MobiDB-lite"/>
    </source>
</evidence>
<name>A0AAD7H2V8_MYCRO</name>
<evidence type="ECO:0000313" key="3">
    <source>
        <dbReference type="Proteomes" id="UP001221757"/>
    </source>
</evidence>
<protein>
    <recommendedName>
        <fullName evidence="4">RNase H type-1 domain-containing protein</fullName>
    </recommendedName>
</protein>
<comment type="caution">
    <text evidence="2">The sequence shown here is derived from an EMBL/GenBank/DDBJ whole genome shotgun (WGS) entry which is preliminary data.</text>
</comment>
<reference evidence="2" key="1">
    <citation type="submission" date="2023-03" db="EMBL/GenBank/DDBJ databases">
        <title>Massive genome expansion in bonnet fungi (Mycena s.s.) driven by repeated elements and novel gene families across ecological guilds.</title>
        <authorList>
            <consortium name="Lawrence Berkeley National Laboratory"/>
            <person name="Harder C.B."/>
            <person name="Miyauchi S."/>
            <person name="Viragh M."/>
            <person name="Kuo A."/>
            <person name="Thoen E."/>
            <person name="Andreopoulos B."/>
            <person name="Lu D."/>
            <person name="Skrede I."/>
            <person name="Drula E."/>
            <person name="Henrissat B."/>
            <person name="Morin E."/>
            <person name="Kohler A."/>
            <person name="Barry K."/>
            <person name="LaButti K."/>
            <person name="Morin E."/>
            <person name="Salamov A."/>
            <person name="Lipzen A."/>
            <person name="Mereny Z."/>
            <person name="Hegedus B."/>
            <person name="Baldrian P."/>
            <person name="Stursova M."/>
            <person name="Weitz H."/>
            <person name="Taylor A."/>
            <person name="Grigoriev I.V."/>
            <person name="Nagy L.G."/>
            <person name="Martin F."/>
            <person name="Kauserud H."/>
        </authorList>
    </citation>
    <scope>NUCLEOTIDE SEQUENCE</scope>
    <source>
        <strain evidence="2">CBHHK067</strain>
    </source>
</reference>
<dbReference type="Proteomes" id="UP001221757">
    <property type="component" value="Unassembled WGS sequence"/>
</dbReference>
<evidence type="ECO:0008006" key="4">
    <source>
        <dbReference type="Google" id="ProtNLM"/>
    </source>
</evidence>
<organism evidence="2 3">
    <name type="scientific">Mycena rosella</name>
    <name type="common">Pink bonnet</name>
    <name type="synonym">Agaricus rosellus</name>
    <dbReference type="NCBI Taxonomy" id="1033263"/>
    <lineage>
        <taxon>Eukaryota</taxon>
        <taxon>Fungi</taxon>
        <taxon>Dikarya</taxon>
        <taxon>Basidiomycota</taxon>
        <taxon>Agaricomycotina</taxon>
        <taxon>Agaricomycetes</taxon>
        <taxon>Agaricomycetidae</taxon>
        <taxon>Agaricales</taxon>
        <taxon>Marasmiineae</taxon>
        <taxon>Mycenaceae</taxon>
        <taxon>Mycena</taxon>
    </lineage>
</organism>
<dbReference type="AlphaFoldDB" id="A0AAD7H2V8"/>
<feature type="region of interest" description="Disordered" evidence="1">
    <location>
        <begin position="211"/>
        <end position="255"/>
    </location>
</feature>
<accession>A0AAD7H2V8</accession>
<dbReference type="EMBL" id="JARKIE010000001">
    <property type="protein sequence ID" value="KAJ7710859.1"/>
    <property type="molecule type" value="Genomic_DNA"/>
</dbReference>
<keyword evidence="3" id="KW-1185">Reference proteome</keyword>
<feature type="compositionally biased region" description="Basic and acidic residues" evidence="1">
    <location>
        <begin position="214"/>
        <end position="242"/>
    </location>
</feature>